<accession>A0AAV3R8L6</accession>
<gene>
    <name evidence="2" type="ORF">LIER_25327</name>
</gene>
<dbReference type="AlphaFoldDB" id="A0AAV3R8L6"/>
<evidence type="ECO:0000313" key="3">
    <source>
        <dbReference type="Proteomes" id="UP001454036"/>
    </source>
</evidence>
<sequence length="88" mass="10192">MKLALKFLIPSRNGNPQETKRKKLNVRKEDRTKGTQAKKRFKKSKVAKATCMKKKRPRESCSPEESVTRTRKRGWAITDQCISIPLGY</sequence>
<evidence type="ECO:0000313" key="2">
    <source>
        <dbReference type="EMBL" id="GAA0171243.1"/>
    </source>
</evidence>
<comment type="caution">
    <text evidence="2">The sequence shown here is derived from an EMBL/GenBank/DDBJ whole genome shotgun (WGS) entry which is preliminary data.</text>
</comment>
<proteinExistence type="predicted"/>
<organism evidence="2 3">
    <name type="scientific">Lithospermum erythrorhizon</name>
    <name type="common">Purple gromwell</name>
    <name type="synonym">Lithospermum officinale var. erythrorhizon</name>
    <dbReference type="NCBI Taxonomy" id="34254"/>
    <lineage>
        <taxon>Eukaryota</taxon>
        <taxon>Viridiplantae</taxon>
        <taxon>Streptophyta</taxon>
        <taxon>Embryophyta</taxon>
        <taxon>Tracheophyta</taxon>
        <taxon>Spermatophyta</taxon>
        <taxon>Magnoliopsida</taxon>
        <taxon>eudicotyledons</taxon>
        <taxon>Gunneridae</taxon>
        <taxon>Pentapetalae</taxon>
        <taxon>asterids</taxon>
        <taxon>lamiids</taxon>
        <taxon>Boraginales</taxon>
        <taxon>Boraginaceae</taxon>
        <taxon>Boraginoideae</taxon>
        <taxon>Lithospermeae</taxon>
        <taxon>Lithospermum</taxon>
    </lineage>
</organism>
<feature type="region of interest" description="Disordered" evidence="1">
    <location>
        <begin position="9"/>
        <end position="69"/>
    </location>
</feature>
<feature type="compositionally biased region" description="Basic residues" evidence="1">
    <location>
        <begin position="36"/>
        <end position="57"/>
    </location>
</feature>
<dbReference type="Proteomes" id="UP001454036">
    <property type="component" value="Unassembled WGS sequence"/>
</dbReference>
<protein>
    <submittedName>
        <fullName evidence="2">Uncharacterized protein</fullName>
    </submittedName>
</protein>
<reference evidence="2 3" key="1">
    <citation type="submission" date="2024-01" db="EMBL/GenBank/DDBJ databases">
        <title>The complete chloroplast genome sequence of Lithospermum erythrorhizon: insights into the phylogenetic relationship among Boraginaceae species and the maternal lineages of purple gromwells.</title>
        <authorList>
            <person name="Okada T."/>
            <person name="Watanabe K."/>
        </authorList>
    </citation>
    <scope>NUCLEOTIDE SEQUENCE [LARGE SCALE GENOMIC DNA]</scope>
</reference>
<dbReference type="EMBL" id="BAABME010007591">
    <property type="protein sequence ID" value="GAA0171243.1"/>
    <property type="molecule type" value="Genomic_DNA"/>
</dbReference>
<keyword evidence="3" id="KW-1185">Reference proteome</keyword>
<name>A0AAV3R8L6_LITER</name>
<evidence type="ECO:0000256" key="1">
    <source>
        <dbReference type="SAM" id="MobiDB-lite"/>
    </source>
</evidence>